<organism evidence="1 2">
    <name type="scientific">Smallanthus sonchifolius</name>
    <dbReference type="NCBI Taxonomy" id="185202"/>
    <lineage>
        <taxon>Eukaryota</taxon>
        <taxon>Viridiplantae</taxon>
        <taxon>Streptophyta</taxon>
        <taxon>Embryophyta</taxon>
        <taxon>Tracheophyta</taxon>
        <taxon>Spermatophyta</taxon>
        <taxon>Magnoliopsida</taxon>
        <taxon>eudicotyledons</taxon>
        <taxon>Gunneridae</taxon>
        <taxon>Pentapetalae</taxon>
        <taxon>asterids</taxon>
        <taxon>campanulids</taxon>
        <taxon>Asterales</taxon>
        <taxon>Asteraceae</taxon>
        <taxon>Asteroideae</taxon>
        <taxon>Heliantheae alliance</taxon>
        <taxon>Millerieae</taxon>
        <taxon>Smallanthus</taxon>
    </lineage>
</organism>
<reference evidence="1 2" key="2">
    <citation type="journal article" date="2022" name="Mol. Ecol. Resour.">
        <title>The genomes of chicory, endive, great burdock and yacon provide insights into Asteraceae paleo-polyploidization history and plant inulin production.</title>
        <authorList>
            <person name="Fan W."/>
            <person name="Wang S."/>
            <person name="Wang H."/>
            <person name="Wang A."/>
            <person name="Jiang F."/>
            <person name="Liu H."/>
            <person name="Zhao H."/>
            <person name="Xu D."/>
            <person name="Zhang Y."/>
        </authorList>
    </citation>
    <scope>NUCLEOTIDE SEQUENCE [LARGE SCALE GENOMIC DNA]</scope>
    <source>
        <strain evidence="2">cv. Yunnan</strain>
        <tissue evidence="1">Leaves</tissue>
    </source>
</reference>
<evidence type="ECO:0000313" key="2">
    <source>
        <dbReference type="Proteomes" id="UP001056120"/>
    </source>
</evidence>
<dbReference type="Proteomes" id="UP001056120">
    <property type="component" value="Linkage Group LG05"/>
</dbReference>
<evidence type="ECO:0000313" key="1">
    <source>
        <dbReference type="EMBL" id="KAI3815408.1"/>
    </source>
</evidence>
<protein>
    <submittedName>
        <fullName evidence="1">Uncharacterized protein</fullName>
    </submittedName>
</protein>
<proteinExistence type="predicted"/>
<keyword evidence="2" id="KW-1185">Reference proteome</keyword>
<sequence>MLKENPDPDFVVNDKVDDILSYGVEDNEGDDEDDGDEGDDGGEGGAGQANLNQEGEQPVNAGNDQVPEVETKNEIPIVNKSATVKASDQDKQDGSSLNENEPVIVSKEVQGDIHDDTPEVEATATTTPLKRNEAEAKQTMPSRPPPS</sequence>
<accession>A0ACB9J4L9</accession>
<reference evidence="2" key="1">
    <citation type="journal article" date="2022" name="Mol. Ecol. Resour.">
        <title>The genomes of chicory, endive, great burdock and yacon provide insights into Asteraceae palaeo-polyploidization history and plant inulin production.</title>
        <authorList>
            <person name="Fan W."/>
            <person name="Wang S."/>
            <person name="Wang H."/>
            <person name="Wang A."/>
            <person name="Jiang F."/>
            <person name="Liu H."/>
            <person name="Zhao H."/>
            <person name="Xu D."/>
            <person name="Zhang Y."/>
        </authorList>
    </citation>
    <scope>NUCLEOTIDE SEQUENCE [LARGE SCALE GENOMIC DNA]</scope>
    <source>
        <strain evidence="2">cv. Yunnan</strain>
    </source>
</reference>
<dbReference type="EMBL" id="CM042022">
    <property type="protein sequence ID" value="KAI3815408.1"/>
    <property type="molecule type" value="Genomic_DNA"/>
</dbReference>
<gene>
    <name evidence="1" type="ORF">L1987_15075</name>
</gene>
<name>A0ACB9J4L9_9ASTR</name>
<comment type="caution">
    <text evidence="1">The sequence shown here is derived from an EMBL/GenBank/DDBJ whole genome shotgun (WGS) entry which is preliminary data.</text>
</comment>